<comment type="caution">
    <text evidence="2">The sequence shown here is derived from an EMBL/GenBank/DDBJ whole genome shotgun (WGS) entry which is preliminary data.</text>
</comment>
<feature type="region of interest" description="Disordered" evidence="1">
    <location>
        <begin position="70"/>
        <end position="105"/>
    </location>
</feature>
<feature type="compositionally biased region" description="Low complexity" evidence="1">
    <location>
        <begin position="70"/>
        <end position="101"/>
    </location>
</feature>
<evidence type="ECO:0000313" key="2">
    <source>
        <dbReference type="EMBL" id="KAF5200402.1"/>
    </source>
</evidence>
<name>A0A7J6WWF6_THATH</name>
<sequence>MMSGPSSTPLIPAPIPSAPVASTVQTVPLLSRSVSATGRLGVDLSVATHSYAPSYRNAIMGKTLGANPSAFTPHPSSSSVSPSPTYSQPLTSSLSSSMLSPERSGGIDHSLVKSGFTFGSVTPNILQTRPQWLEYSQNDANMFHHPSEFNVSQNLDVFGSTSSGSRTYFTEELPSSLSGRAPTRQAQGVVPDEFPHLDIINYLLDEEHSIGKGSKATASMSSYNGHDHPRHQPFNRQFSLPGEIAMSSDVSPSNYCRFDQLENYDDIVRNPLYGSFGNYNGIRNVVPLVGQSAYGNGHIDGMTQNQWPYGGAADLSLLSIRNSESDRYSFQVPEYSNIANGVNGYTTAFRPSNGH</sequence>
<reference evidence="2 3" key="1">
    <citation type="submission" date="2020-06" db="EMBL/GenBank/DDBJ databases">
        <title>Transcriptomic and genomic resources for Thalictrum thalictroides and T. hernandezii: Facilitating candidate gene discovery in an emerging model plant lineage.</title>
        <authorList>
            <person name="Arias T."/>
            <person name="Riano-Pachon D.M."/>
            <person name="Di Stilio V.S."/>
        </authorList>
    </citation>
    <scope>NUCLEOTIDE SEQUENCE [LARGE SCALE GENOMIC DNA]</scope>
    <source>
        <strain evidence="3">cv. WT478/WT964</strain>
        <tissue evidence="2">Leaves</tissue>
    </source>
</reference>
<dbReference type="Proteomes" id="UP000554482">
    <property type="component" value="Unassembled WGS sequence"/>
</dbReference>
<accession>A0A7J6WWF6</accession>
<dbReference type="EMBL" id="JABWDY010010783">
    <property type="protein sequence ID" value="KAF5200402.1"/>
    <property type="molecule type" value="Genomic_DNA"/>
</dbReference>
<dbReference type="PANTHER" id="PTHR47477:SF8">
    <property type="entry name" value="TNF RECEPTOR-ASSOCIATED FACTOR HOMOLOG 1A"/>
    <property type="match status" value="1"/>
</dbReference>
<dbReference type="InterPro" id="IPR055327">
    <property type="entry name" value="TRAF1A/B"/>
</dbReference>
<dbReference type="AlphaFoldDB" id="A0A7J6WWF6"/>
<gene>
    <name evidence="2" type="ORF">FRX31_010011</name>
</gene>
<keyword evidence="3" id="KW-1185">Reference proteome</keyword>
<evidence type="ECO:0000313" key="3">
    <source>
        <dbReference type="Proteomes" id="UP000554482"/>
    </source>
</evidence>
<organism evidence="2 3">
    <name type="scientific">Thalictrum thalictroides</name>
    <name type="common">Rue-anemone</name>
    <name type="synonym">Anemone thalictroides</name>
    <dbReference type="NCBI Taxonomy" id="46969"/>
    <lineage>
        <taxon>Eukaryota</taxon>
        <taxon>Viridiplantae</taxon>
        <taxon>Streptophyta</taxon>
        <taxon>Embryophyta</taxon>
        <taxon>Tracheophyta</taxon>
        <taxon>Spermatophyta</taxon>
        <taxon>Magnoliopsida</taxon>
        <taxon>Ranunculales</taxon>
        <taxon>Ranunculaceae</taxon>
        <taxon>Thalictroideae</taxon>
        <taxon>Thalictrum</taxon>
    </lineage>
</organism>
<proteinExistence type="predicted"/>
<evidence type="ECO:0000256" key="1">
    <source>
        <dbReference type="SAM" id="MobiDB-lite"/>
    </source>
</evidence>
<dbReference type="OrthoDB" id="1742405at2759"/>
<dbReference type="PANTHER" id="PTHR47477">
    <property type="entry name" value="TNF RECEPTOR-ASSOCIATED FACTOR HOMOLOG 1A"/>
    <property type="match status" value="1"/>
</dbReference>
<protein>
    <submittedName>
        <fullName evidence="2">Uncharacterized protein</fullName>
    </submittedName>
</protein>